<protein>
    <submittedName>
        <fullName evidence="1">Uncharacterized protein</fullName>
    </submittedName>
</protein>
<gene>
    <name evidence="1" type="ORF">CRLFYP8_03323</name>
</gene>
<dbReference type="EMBL" id="CACRTL010000031">
    <property type="protein sequence ID" value="VYU25179.1"/>
    <property type="molecule type" value="Genomic_DNA"/>
</dbReference>
<dbReference type="AlphaFoldDB" id="A0A6N3DDF6"/>
<reference evidence="1" key="1">
    <citation type="submission" date="2019-11" db="EMBL/GenBank/DDBJ databases">
        <authorList>
            <person name="Feng L."/>
        </authorList>
    </citation>
    <scope>NUCLEOTIDE SEQUENCE</scope>
    <source>
        <strain evidence="1">CramosumLFYP8</strain>
    </source>
</reference>
<evidence type="ECO:0000313" key="1">
    <source>
        <dbReference type="EMBL" id="VYU25179.1"/>
    </source>
</evidence>
<name>A0A6N3DDF6_9FIRM</name>
<proteinExistence type="predicted"/>
<organism evidence="1">
    <name type="scientific">Thomasclavelia ramosa</name>
    <dbReference type="NCBI Taxonomy" id="1547"/>
    <lineage>
        <taxon>Bacteria</taxon>
        <taxon>Bacillati</taxon>
        <taxon>Bacillota</taxon>
        <taxon>Erysipelotrichia</taxon>
        <taxon>Erysipelotrichales</taxon>
        <taxon>Coprobacillaceae</taxon>
        <taxon>Thomasclavelia</taxon>
    </lineage>
</organism>
<sequence>MWGMEEMINNMNFSEIVNDYFLAKERIVVIIDNQASIYNSYSVTSENVIVYFLEKINQLKNFEEKDIIIREK</sequence>
<accession>A0A6N3DDF6</accession>